<gene>
    <name evidence="1" type="ORF">ABVT11_17960</name>
</gene>
<dbReference type="RefSeq" id="WP_345929782.1">
    <property type="nucleotide sequence ID" value="NZ_JBDIVF010000012.1"/>
</dbReference>
<dbReference type="Proteomes" id="UP001548590">
    <property type="component" value="Unassembled WGS sequence"/>
</dbReference>
<organism evidence="1 2">
    <name type="scientific">Uliginosibacterium paludis</name>
    <dbReference type="NCBI Taxonomy" id="1615952"/>
    <lineage>
        <taxon>Bacteria</taxon>
        <taxon>Pseudomonadati</taxon>
        <taxon>Pseudomonadota</taxon>
        <taxon>Betaproteobacteria</taxon>
        <taxon>Rhodocyclales</taxon>
        <taxon>Zoogloeaceae</taxon>
        <taxon>Uliginosibacterium</taxon>
    </lineage>
</organism>
<sequence length="469" mass="51977">MMIAATALALAIVTQEQVALRAAPRDSAQQQAQLWQGDSLEVRGEKGDFLQVWDHRRERGGYIRTSQVRQMEMTPADAPQMLAVMKFVRDTPGQEALGIGYAAAFLKAASAEQIGPEAFDALGTMADRLARRASNSRGDKARDAQTAAQLEVAAAYGIGMTSFEREGRVQICYDGAAFRRVLAMQQSAPLLRARAALALTRHECVSPDLTPTQRATLDAWRVEVLGRVDTAKLPEHVKNRIFMRRAGVLASIAYQQQRRGEAPQETANRAIENLAAINKSELTEDDSTSYSDAATRAGVVRWAASDAARAVSTLSVTTRPGQPGETCVQLVEAKQKAPLFERCTYGFVYPASAAPNPQHTMLALAVQTLDTWRELWLFRKGEDGWYLDVIPPSANGPDIGYIDFAGWVPGGKQMLTAREVRVDGRYKRSFELMNLDSLQVERWADKPESLTPFYRWQDPAWKRMTLSLR</sequence>
<proteinExistence type="predicted"/>
<name>A0ABV2CUZ1_9RHOO</name>
<evidence type="ECO:0000313" key="2">
    <source>
        <dbReference type="Proteomes" id="UP001548590"/>
    </source>
</evidence>
<dbReference type="EMBL" id="JBEWLZ010000015">
    <property type="protein sequence ID" value="MET1491729.1"/>
    <property type="molecule type" value="Genomic_DNA"/>
</dbReference>
<protein>
    <recommendedName>
        <fullName evidence="3">SH3 domain-containing protein</fullName>
    </recommendedName>
</protein>
<accession>A0ABV2CUZ1</accession>
<evidence type="ECO:0000313" key="1">
    <source>
        <dbReference type="EMBL" id="MET1491729.1"/>
    </source>
</evidence>
<keyword evidence="2" id="KW-1185">Reference proteome</keyword>
<dbReference type="Gene3D" id="2.30.30.40">
    <property type="entry name" value="SH3 Domains"/>
    <property type="match status" value="1"/>
</dbReference>
<reference evidence="1 2" key="1">
    <citation type="submission" date="2024-07" db="EMBL/GenBank/DDBJ databases">
        <title>Uliginosibacterium paludis KCTC:42655.</title>
        <authorList>
            <person name="Kim M.K."/>
        </authorList>
    </citation>
    <scope>NUCLEOTIDE SEQUENCE [LARGE SCALE GENOMIC DNA]</scope>
    <source>
        <strain evidence="1 2">KCTC 42655</strain>
    </source>
</reference>
<evidence type="ECO:0008006" key="3">
    <source>
        <dbReference type="Google" id="ProtNLM"/>
    </source>
</evidence>
<comment type="caution">
    <text evidence="1">The sequence shown here is derived from an EMBL/GenBank/DDBJ whole genome shotgun (WGS) entry which is preliminary data.</text>
</comment>